<gene>
    <name evidence="9" type="ORF">EG244_08660</name>
</gene>
<dbReference type="InterPro" id="IPR038063">
    <property type="entry name" value="Transpep_catalytic_dom"/>
</dbReference>
<proteinExistence type="inferred from homology"/>
<dbReference type="GO" id="GO:0008360">
    <property type="term" value="P:regulation of cell shape"/>
    <property type="evidence" value="ECO:0007669"/>
    <property type="project" value="UniProtKB-UniRule"/>
</dbReference>
<evidence type="ECO:0000256" key="5">
    <source>
        <dbReference type="ARBA" id="ARBA00022984"/>
    </source>
</evidence>
<sequence length="173" mass="19272">MTLSPFDLVVTPQGLRFMNRLHPCTVGRGGVVPAAVKREGDGASPEGMHRIVGMFYRPDRIAKPNSWAEPIRLTDLWSDDSGDEDYNQLVKAPYAPSHEKLRRGDPMYDLILVTDWNWPMALPGKGSAIFVHQWRGPCAPTAGCIGLSRRDLHRIAARIEPGSRLIIGPRHVQ</sequence>
<feature type="domain" description="L,D-TPase catalytic" evidence="8">
    <location>
        <begin position="1"/>
        <end position="168"/>
    </location>
</feature>
<dbReference type="InterPro" id="IPR005490">
    <property type="entry name" value="LD_TPept_cat_dom"/>
</dbReference>
<evidence type="ECO:0000256" key="3">
    <source>
        <dbReference type="ARBA" id="ARBA00022679"/>
    </source>
</evidence>
<dbReference type="Proteomes" id="UP000282125">
    <property type="component" value="Unassembled WGS sequence"/>
</dbReference>
<dbReference type="PANTHER" id="PTHR38589">
    <property type="entry name" value="BLR0621 PROTEIN"/>
    <property type="match status" value="1"/>
</dbReference>
<evidence type="ECO:0000313" key="9">
    <source>
        <dbReference type="EMBL" id="RRH75544.1"/>
    </source>
</evidence>
<feature type="active site" description="Proton donor/acceptor" evidence="7">
    <location>
        <position position="132"/>
    </location>
</feature>
<dbReference type="Pfam" id="PF03734">
    <property type="entry name" value="YkuD"/>
    <property type="match status" value="1"/>
</dbReference>
<accession>A0A3P3DNM3</accession>
<dbReference type="RefSeq" id="WP_124964607.1">
    <property type="nucleotide sequence ID" value="NZ_RRAZ01000010.1"/>
</dbReference>
<keyword evidence="10" id="KW-1185">Reference proteome</keyword>
<protein>
    <recommendedName>
        <fullName evidence="8">L,D-TPase catalytic domain-containing protein</fullName>
    </recommendedName>
</protein>
<evidence type="ECO:0000256" key="1">
    <source>
        <dbReference type="ARBA" id="ARBA00004752"/>
    </source>
</evidence>
<dbReference type="UniPathway" id="UPA00219"/>
<name>A0A3P3DNM3_9RHOB</name>
<reference evidence="9 10" key="1">
    <citation type="submission" date="2018-11" db="EMBL/GenBank/DDBJ databases">
        <title>Gemmobacter sp. nov., YIM 102744-1 draft genome.</title>
        <authorList>
            <person name="Li G."/>
            <person name="Jiang Y."/>
        </authorList>
    </citation>
    <scope>NUCLEOTIDE SEQUENCE [LARGE SCALE GENOMIC DNA]</scope>
    <source>
        <strain evidence="9 10">YIM 102744-1</strain>
    </source>
</reference>
<keyword evidence="5 7" id="KW-0573">Peptidoglycan synthesis</keyword>
<dbReference type="GO" id="GO:0004180">
    <property type="term" value="F:carboxypeptidase activity"/>
    <property type="evidence" value="ECO:0007669"/>
    <property type="project" value="UniProtKB-ARBA"/>
</dbReference>
<evidence type="ECO:0000256" key="2">
    <source>
        <dbReference type="ARBA" id="ARBA00005992"/>
    </source>
</evidence>
<dbReference type="GO" id="GO:0009252">
    <property type="term" value="P:peptidoglycan biosynthetic process"/>
    <property type="evidence" value="ECO:0007669"/>
    <property type="project" value="UniProtKB-UniPathway"/>
</dbReference>
<dbReference type="SUPFAM" id="SSF141523">
    <property type="entry name" value="L,D-transpeptidase catalytic domain-like"/>
    <property type="match status" value="1"/>
</dbReference>
<evidence type="ECO:0000259" key="8">
    <source>
        <dbReference type="PROSITE" id="PS52029"/>
    </source>
</evidence>
<evidence type="ECO:0000256" key="7">
    <source>
        <dbReference type="PROSITE-ProRule" id="PRU01373"/>
    </source>
</evidence>
<dbReference type="GO" id="GO:0071555">
    <property type="term" value="P:cell wall organization"/>
    <property type="evidence" value="ECO:0007669"/>
    <property type="project" value="UniProtKB-UniRule"/>
</dbReference>
<dbReference type="PROSITE" id="PS52029">
    <property type="entry name" value="LD_TPASE"/>
    <property type="match status" value="1"/>
</dbReference>
<keyword evidence="6 7" id="KW-0961">Cell wall biogenesis/degradation</keyword>
<dbReference type="GO" id="GO:0016740">
    <property type="term" value="F:transferase activity"/>
    <property type="evidence" value="ECO:0007669"/>
    <property type="project" value="UniProtKB-KW"/>
</dbReference>
<comment type="similarity">
    <text evidence="2">Belongs to the YkuD family.</text>
</comment>
<dbReference type="AlphaFoldDB" id="A0A3P3DNM3"/>
<keyword evidence="4 7" id="KW-0133">Cell shape</keyword>
<dbReference type="OrthoDB" id="9804204at2"/>
<comment type="caution">
    <text evidence="9">The sequence shown here is derived from an EMBL/GenBank/DDBJ whole genome shotgun (WGS) entry which is preliminary data.</text>
</comment>
<dbReference type="PANTHER" id="PTHR38589:SF1">
    <property type="entry name" value="BLR0621 PROTEIN"/>
    <property type="match status" value="1"/>
</dbReference>
<evidence type="ECO:0000256" key="4">
    <source>
        <dbReference type="ARBA" id="ARBA00022960"/>
    </source>
</evidence>
<evidence type="ECO:0000256" key="6">
    <source>
        <dbReference type="ARBA" id="ARBA00023316"/>
    </source>
</evidence>
<organism evidence="9 10">
    <name type="scientific">Falsigemmobacter faecalis</name>
    <dbReference type="NCBI Taxonomy" id="2488730"/>
    <lineage>
        <taxon>Bacteria</taxon>
        <taxon>Pseudomonadati</taxon>
        <taxon>Pseudomonadota</taxon>
        <taxon>Alphaproteobacteria</taxon>
        <taxon>Rhodobacterales</taxon>
        <taxon>Paracoccaceae</taxon>
        <taxon>Falsigemmobacter</taxon>
    </lineage>
</organism>
<comment type="pathway">
    <text evidence="1 7">Cell wall biogenesis; peptidoglycan biosynthesis.</text>
</comment>
<dbReference type="EMBL" id="RRAZ01000010">
    <property type="protein sequence ID" value="RRH75544.1"/>
    <property type="molecule type" value="Genomic_DNA"/>
</dbReference>
<evidence type="ECO:0000313" key="10">
    <source>
        <dbReference type="Proteomes" id="UP000282125"/>
    </source>
</evidence>
<feature type="active site" description="Nucleophile" evidence="7">
    <location>
        <position position="144"/>
    </location>
</feature>
<keyword evidence="3" id="KW-0808">Transferase</keyword>